<dbReference type="OrthoDB" id="9770492at2"/>
<evidence type="ECO:0000256" key="4">
    <source>
        <dbReference type="SAM" id="Phobius"/>
    </source>
</evidence>
<dbReference type="EMBL" id="BDME01000001">
    <property type="protein sequence ID" value="GAX87204.1"/>
    <property type="molecule type" value="Genomic_DNA"/>
</dbReference>
<dbReference type="Proteomes" id="UP000217944">
    <property type="component" value="Unassembled WGS sequence"/>
</dbReference>
<evidence type="ECO:0000256" key="2">
    <source>
        <dbReference type="ARBA" id="ARBA00022989"/>
    </source>
</evidence>
<organism evidence="6 7">
    <name type="scientific">Lebetimonas natsushimae</name>
    <dbReference type="NCBI Taxonomy" id="1936991"/>
    <lineage>
        <taxon>Bacteria</taxon>
        <taxon>Pseudomonadati</taxon>
        <taxon>Campylobacterota</taxon>
        <taxon>Epsilonproteobacteria</taxon>
        <taxon>Nautiliales</taxon>
        <taxon>Nautiliaceae</taxon>
        <taxon>Lebetimonas</taxon>
    </lineage>
</organism>
<accession>A0A292YDA1</accession>
<evidence type="ECO:0000313" key="7">
    <source>
        <dbReference type="Proteomes" id="UP000217944"/>
    </source>
</evidence>
<evidence type="ECO:0000256" key="3">
    <source>
        <dbReference type="ARBA" id="ARBA00023136"/>
    </source>
</evidence>
<dbReference type="InterPro" id="IPR036259">
    <property type="entry name" value="MFS_trans_sf"/>
</dbReference>
<dbReference type="InterPro" id="IPR011701">
    <property type="entry name" value="MFS"/>
</dbReference>
<gene>
    <name evidence="6" type="ORF">LNAT_P0499</name>
</gene>
<dbReference type="CDD" id="cd17478">
    <property type="entry name" value="MFS_FsR"/>
    <property type="match status" value="1"/>
</dbReference>
<keyword evidence="2 4" id="KW-1133">Transmembrane helix</keyword>
<protein>
    <submittedName>
        <fullName evidence="6">MFS transporter, FSR family, fosmidomycin resistance protein</fullName>
    </submittedName>
</protein>
<feature type="transmembrane region" description="Helical" evidence="4">
    <location>
        <begin position="68"/>
        <end position="86"/>
    </location>
</feature>
<sequence length="371" mass="41498">MKNKFNVFLLSFAHLTHDIYTSFLAPVLPLLIQKLGLNVTEASILDVIRRIPALFNPYLGLLISRKDLRIFTILSPSITAIFMSLIGIAPNYIILLILIFLAGISAQIFHIATPGIVKEVTPKMGFGMSMFMVGGELARTIAPLIATAAVSIWGLEGLLKTVFFAFFASAFLWWKLKDIKGDFKPKTKQKADFKIFMEYKNFFLTISAFMFFQSFAKIFFAFYLPLFLTHIGESLTKANISLSFFQFFAILGTFLAGNIGDKFGYKKTLIFSTLIAIVSMPLFIYFHLIYLPLILLGLSLFSTGPVMLSIIHHHENSTALNGVYMMLAFLIPAFVTFSIGVLSDMIGLEKVGVVSFIFLIISIIFAFKIKG</sequence>
<dbReference type="Gene3D" id="1.20.1250.20">
    <property type="entry name" value="MFS general substrate transporter like domains"/>
    <property type="match status" value="2"/>
</dbReference>
<evidence type="ECO:0000256" key="1">
    <source>
        <dbReference type="ARBA" id="ARBA00022692"/>
    </source>
</evidence>
<feature type="transmembrane region" description="Helical" evidence="4">
    <location>
        <begin position="238"/>
        <end position="257"/>
    </location>
</feature>
<proteinExistence type="predicted"/>
<dbReference type="GO" id="GO:0005886">
    <property type="term" value="C:plasma membrane"/>
    <property type="evidence" value="ECO:0007669"/>
    <property type="project" value="TreeGrafter"/>
</dbReference>
<feature type="transmembrane region" description="Helical" evidence="4">
    <location>
        <begin position="92"/>
        <end position="117"/>
    </location>
</feature>
<feature type="transmembrane region" description="Helical" evidence="4">
    <location>
        <begin position="269"/>
        <end position="287"/>
    </location>
</feature>
<feature type="transmembrane region" description="Helical" evidence="4">
    <location>
        <begin position="202"/>
        <end position="226"/>
    </location>
</feature>
<dbReference type="GO" id="GO:0022857">
    <property type="term" value="F:transmembrane transporter activity"/>
    <property type="evidence" value="ECO:0007669"/>
    <property type="project" value="InterPro"/>
</dbReference>
<comment type="caution">
    <text evidence="6">The sequence shown here is derived from an EMBL/GenBank/DDBJ whole genome shotgun (WGS) entry which is preliminary data.</text>
</comment>
<dbReference type="InterPro" id="IPR020846">
    <property type="entry name" value="MFS_dom"/>
</dbReference>
<dbReference type="PANTHER" id="PTHR43129">
    <property type="entry name" value="FOSMIDOMYCIN RESISTANCE PROTEIN"/>
    <property type="match status" value="1"/>
</dbReference>
<dbReference type="Pfam" id="PF07690">
    <property type="entry name" value="MFS_1"/>
    <property type="match status" value="1"/>
</dbReference>
<feature type="transmembrane region" description="Helical" evidence="4">
    <location>
        <begin position="323"/>
        <end position="342"/>
    </location>
</feature>
<reference evidence="6 7" key="1">
    <citation type="journal article" date="2017" name="Syst. Appl. Microbiol.">
        <title>Lebetimonas natsushimae sp. nov., a novel strictly anaerobic, moderately thermophilic chemoautotroph isolated from a deep-sea hydrothermal vent polychaete nest in the Mid-Okinawa Trough.</title>
        <authorList>
            <person name="Nagata R."/>
            <person name="Takaki Y."/>
            <person name="Tame A."/>
            <person name="Nunoura T."/>
            <person name="Muto H."/>
            <person name="Mino S."/>
            <person name="Sawayama S."/>
            <person name="Takai K."/>
            <person name="Nakagawa S."/>
        </authorList>
    </citation>
    <scope>NUCLEOTIDE SEQUENCE [LARGE SCALE GENOMIC DNA]</scope>
    <source>
        <strain evidence="6 7">HS1857</strain>
    </source>
</reference>
<name>A0A292YDA1_9BACT</name>
<feature type="domain" description="Major facilitator superfamily (MFS) profile" evidence="5">
    <location>
        <begin position="6"/>
        <end position="371"/>
    </location>
</feature>
<dbReference type="RefSeq" id="WP_096258353.1">
    <property type="nucleotide sequence ID" value="NZ_BDME01000001.1"/>
</dbReference>
<evidence type="ECO:0000313" key="6">
    <source>
        <dbReference type="EMBL" id="GAX87204.1"/>
    </source>
</evidence>
<feature type="transmembrane region" description="Helical" evidence="4">
    <location>
        <begin position="348"/>
        <end position="367"/>
    </location>
</feature>
<dbReference type="AlphaFoldDB" id="A0A292YDA1"/>
<keyword evidence="7" id="KW-1185">Reference proteome</keyword>
<dbReference type="SUPFAM" id="SSF103473">
    <property type="entry name" value="MFS general substrate transporter"/>
    <property type="match status" value="1"/>
</dbReference>
<keyword evidence="1 4" id="KW-0812">Transmembrane</keyword>
<dbReference type="PROSITE" id="PS50850">
    <property type="entry name" value="MFS"/>
    <property type="match status" value="1"/>
</dbReference>
<feature type="transmembrane region" description="Helical" evidence="4">
    <location>
        <begin position="158"/>
        <end position="176"/>
    </location>
</feature>
<feature type="transmembrane region" description="Helical" evidence="4">
    <location>
        <begin position="293"/>
        <end position="311"/>
    </location>
</feature>
<evidence type="ECO:0000259" key="5">
    <source>
        <dbReference type="PROSITE" id="PS50850"/>
    </source>
</evidence>
<keyword evidence="3 4" id="KW-0472">Membrane</keyword>
<dbReference type="PANTHER" id="PTHR43129:SF1">
    <property type="entry name" value="FOSMIDOMYCIN RESISTANCE PROTEIN"/>
    <property type="match status" value="1"/>
</dbReference>